<comment type="caution">
    <text evidence="2">The sequence shown here is derived from an EMBL/GenBank/DDBJ whole genome shotgun (WGS) entry which is preliminary data.</text>
</comment>
<feature type="non-terminal residue" evidence="2">
    <location>
        <position position="129"/>
    </location>
</feature>
<dbReference type="Proteomes" id="UP000824202">
    <property type="component" value="Unassembled WGS sequence"/>
</dbReference>
<proteinExistence type="predicted"/>
<dbReference type="PROSITE" id="PS51257">
    <property type="entry name" value="PROKAR_LIPOPROTEIN"/>
    <property type="match status" value="1"/>
</dbReference>
<keyword evidence="1" id="KW-0732">Signal</keyword>
<name>A0A9D1UY09_9BACT</name>
<reference evidence="2" key="1">
    <citation type="journal article" date="2021" name="PeerJ">
        <title>Extensive microbial diversity within the chicken gut microbiome revealed by metagenomics and culture.</title>
        <authorList>
            <person name="Gilroy R."/>
            <person name="Ravi A."/>
            <person name="Getino M."/>
            <person name="Pursley I."/>
            <person name="Horton D.L."/>
            <person name="Alikhan N.F."/>
            <person name="Baker D."/>
            <person name="Gharbi K."/>
            <person name="Hall N."/>
            <person name="Watson M."/>
            <person name="Adriaenssens E.M."/>
            <person name="Foster-Nyarko E."/>
            <person name="Jarju S."/>
            <person name="Secka A."/>
            <person name="Antonio M."/>
            <person name="Oren A."/>
            <person name="Chaudhuri R.R."/>
            <person name="La Ragione R."/>
            <person name="Hildebrand F."/>
            <person name="Pallen M.J."/>
        </authorList>
    </citation>
    <scope>NUCLEOTIDE SEQUENCE</scope>
    <source>
        <strain evidence="2">23274</strain>
    </source>
</reference>
<gene>
    <name evidence="2" type="ORF">H9863_00005</name>
</gene>
<reference evidence="2" key="2">
    <citation type="submission" date="2021-04" db="EMBL/GenBank/DDBJ databases">
        <authorList>
            <person name="Gilroy R."/>
        </authorList>
    </citation>
    <scope>NUCLEOTIDE SEQUENCE</scope>
    <source>
        <strain evidence="2">23274</strain>
    </source>
</reference>
<evidence type="ECO:0000313" key="3">
    <source>
        <dbReference type="Proteomes" id="UP000824202"/>
    </source>
</evidence>
<accession>A0A9D1UY09</accession>
<sequence>MKRLFYLMLVVLGTAAFTACSDDDDNDNGGGSDNSEGIITLMSEAEEFNIGDYYDSDNFWISTPNGGDVITIDWGDGITEEYASVAYQEEGETYYRVVPKHSYEDNKYSHSVTIKGNILRFYSFNDRIT</sequence>
<evidence type="ECO:0000256" key="1">
    <source>
        <dbReference type="SAM" id="SignalP"/>
    </source>
</evidence>
<evidence type="ECO:0000313" key="2">
    <source>
        <dbReference type="EMBL" id="HIX02490.1"/>
    </source>
</evidence>
<dbReference type="AlphaFoldDB" id="A0A9D1UY09"/>
<organism evidence="2 3">
    <name type="scientific">Candidatus Odoribacter faecigallinarum</name>
    <dbReference type="NCBI Taxonomy" id="2838706"/>
    <lineage>
        <taxon>Bacteria</taxon>
        <taxon>Pseudomonadati</taxon>
        <taxon>Bacteroidota</taxon>
        <taxon>Bacteroidia</taxon>
        <taxon>Bacteroidales</taxon>
        <taxon>Odoribacteraceae</taxon>
        <taxon>Odoribacter</taxon>
    </lineage>
</organism>
<dbReference type="EMBL" id="DXFT01000001">
    <property type="protein sequence ID" value="HIX02490.1"/>
    <property type="molecule type" value="Genomic_DNA"/>
</dbReference>
<feature type="signal peptide" evidence="1">
    <location>
        <begin position="1"/>
        <end position="21"/>
    </location>
</feature>
<protein>
    <submittedName>
        <fullName evidence="2">Uncharacterized protein</fullName>
    </submittedName>
</protein>
<feature type="chain" id="PRO_5039015864" evidence="1">
    <location>
        <begin position="22"/>
        <end position="129"/>
    </location>
</feature>